<evidence type="ECO:0000256" key="5">
    <source>
        <dbReference type="ARBA" id="ARBA00022917"/>
    </source>
</evidence>
<dbReference type="CDD" id="cd00806">
    <property type="entry name" value="TrpRS_core"/>
    <property type="match status" value="1"/>
</dbReference>
<evidence type="ECO:0000256" key="2">
    <source>
        <dbReference type="ARBA" id="ARBA00022598"/>
    </source>
</evidence>
<comment type="similarity">
    <text evidence="1 8">Belongs to the class-I aminoacyl-tRNA synthetase family.</text>
</comment>
<dbReference type="GO" id="GO:0004830">
    <property type="term" value="F:tryptophan-tRNA ligase activity"/>
    <property type="evidence" value="ECO:0007669"/>
    <property type="project" value="InterPro"/>
</dbReference>
<dbReference type="FunFam" id="1.10.240.10:FF:000010">
    <property type="entry name" value="Tryptophan-tRNA ligase, putative"/>
    <property type="match status" value="1"/>
</dbReference>
<name>A0A8S1JSS1_9CILI</name>
<evidence type="ECO:0000256" key="3">
    <source>
        <dbReference type="ARBA" id="ARBA00022741"/>
    </source>
</evidence>
<protein>
    <recommendedName>
        <fullName evidence="7">Tryptophanyl-tRNA synthetase</fullName>
    </recommendedName>
</protein>
<keyword evidence="5 8" id="KW-0648">Protein biosynthesis</keyword>
<reference evidence="9" key="1">
    <citation type="submission" date="2021-01" db="EMBL/GenBank/DDBJ databases">
        <authorList>
            <consortium name="Genoscope - CEA"/>
            <person name="William W."/>
        </authorList>
    </citation>
    <scope>NUCLEOTIDE SEQUENCE</scope>
</reference>
<evidence type="ECO:0000256" key="8">
    <source>
        <dbReference type="RuleBase" id="RU363036"/>
    </source>
</evidence>
<proteinExistence type="inferred from homology"/>
<organism evidence="9 10">
    <name type="scientific">Paramecium sonneborni</name>
    <dbReference type="NCBI Taxonomy" id="65129"/>
    <lineage>
        <taxon>Eukaryota</taxon>
        <taxon>Sar</taxon>
        <taxon>Alveolata</taxon>
        <taxon>Ciliophora</taxon>
        <taxon>Intramacronucleata</taxon>
        <taxon>Oligohymenophorea</taxon>
        <taxon>Peniculida</taxon>
        <taxon>Parameciidae</taxon>
        <taxon>Paramecium</taxon>
    </lineage>
</organism>
<dbReference type="GO" id="GO:0006436">
    <property type="term" value="P:tryptophanyl-tRNA aminoacylation"/>
    <property type="evidence" value="ECO:0007669"/>
    <property type="project" value="InterPro"/>
</dbReference>
<dbReference type="PROSITE" id="PS00178">
    <property type="entry name" value="AA_TRNA_LIGASE_I"/>
    <property type="match status" value="1"/>
</dbReference>
<accession>A0A8S1JSS1</accession>
<evidence type="ECO:0000256" key="1">
    <source>
        <dbReference type="ARBA" id="ARBA00005594"/>
    </source>
</evidence>
<dbReference type="GO" id="GO:0005524">
    <property type="term" value="F:ATP binding"/>
    <property type="evidence" value="ECO:0007669"/>
    <property type="project" value="UniProtKB-KW"/>
</dbReference>
<keyword evidence="3 8" id="KW-0547">Nucleotide-binding</keyword>
<dbReference type="NCBIfam" id="TIGR00233">
    <property type="entry name" value="trpS"/>
    <property type="match status" value="1"/>
</dbReference>
<dbReference type="FunFam" id="3.40.50.620:FF:000370">
    <property type="entry name" value="Tryptophanyl-tRNA synthetase"/>
    <property type="match status" value="1"/>
</dbReference>
<dbReference type="Proteomes" id="UP000692954">
    <property type="component" value="Unassembled WGS sequence"/>
</dbReference>
<evidence type="ECO:0000313" key="10">
    <source>
        <dbReference type="Proteomes" id="UP000692954"/>
    </source>
</evidence>
<dbReference type="Pfam" id="PF00579">
    <property type="entry name" value="tRNA-synt_1b"/>
    <property type="match status" value="1"/>
</dbReference>
<keyword evidence="2 8" id="KW-0436">Ligase</keyword>
<evidence type="ECO:0000256" key="6">
    <source>
        <dbReference type="ARBA" id="ARBA00023146"/>
    </source>
</evidence>
<dbReference type="AlphaFoldDB" id="A0A8S1JSS1"/>
<dbReference type="PANTHER" id="PTHR10055:SF1">
    <property type="entry name" value="TRYPTOPHAN--TRNA LIGASE, CYTOPLASMIC"/>
    <property type="match status" value="1"/>
</dbReference>
<evidence type="ECO:0000256" key="4">
    <source>
        <dbReference type="ARBA" id="ARBA00022840"/>
    </source>
</evidence>
<keyword evidence="4 8" id="KW-0067">ATP-binding</keyword>
<evidence type="ECO:0000256" key="7">
    <source>
        <dbReference type="ARBA" id="ARBA00030268"/>
    </source>
</evidence>
<gene>
    <name evidence="9" type="ORF">PSON_ATCC_30995.1.T0010262</name>
</gene>
<sequence>MQQSEQEQQKEQEIAQNEMPDLIVNPYEVVNNSKKQIDYDKLIQSFGCQRIEQSHIERIQALTQKPVHHYLRRGIFFSHRDLNQVLDAYEAGKGFYLYTGRGPSGDSMHVGHLMPFIFTKYLQEAFDVPVVIELSDDEKFFHKSETTLEEYQRYGYENAKDIIACGFDVNKTFIFLSSKYAGHMYHNICKFQHAITYSQLRGIFGLNESDNCGKVAYPAVQAAPSLSSSFRHIFGKDEVMCLVPQGIDQDPYFRMTRDVCYKLKVPKTGCIHSQFLPGLHGFGTKMGTTDPTSAIFLTDSPKEIEEKVKKHALSGGGMTKKEHQEKGADLTVDVPYHYLRFFLEDDARLEEIRVQYGKGVMMTSEVKKELITVLTKIVTEHQQRRALVTDEIVEKFMELRPLSNYPPKKNN</sequence>
<dbReference type="OrthoDB" id="10261385at2759"/>
<dbReference type="PANTHER" id="PTHR10055">
    <property type="entry name" value="TRYPTOPHANYL-TRNA SYNTHETASE"/>
    <property type="match status" value="1"/>
</dbReference>
<keyword evidence="10" id="KW-1185">Reference proteome</keyword>
<dbReference type="InterPro" id="IPR001412">
    <property type="entry name" value="aa-tRNA-synth_I_CS"/>
</dbReference>
<dbReference type="GO" id="GO:0005737">
    <property type="term" value="C:cytoplasm"/>
    <property type="evidence" value="ECO:0007669"/>
    <property type="project" value="TreeGrafter"/>
</dbReference>
<dbReference type="InterPro" id="IPR002306">
    <property type="entry name" value="Trp-tRNA-ligase"/>
</dbReference>
<keyword evidence="6 8" id="KW-0030">Aminoacyl-tRNA synthetase</keyword>
<evidence type="ECO:0000313" key="9">
    <source>
        <dbReference type="EMBL" id="CAD8045742.1"/>
    </source>
</evidence>
<dbReference type="InterPro" id="IPR002305">
    <property type="entry name" value="aa-tRNA-synth_Ic"/>
</dbReference>
<dbReference type="EMBL" id="CAJJDN010000001">
    <property type="protein sequence ID" value="CAD8045742.1"/>
    <property type="molecule type" value="Genomic_DNA"/>
</dbReference>
<comment type="caution">
    <text evidence="9">The sequence shown here is derived from an EMBL/GenBank/DDBJ whole genome shotgun (WGS) entry which is preliminary data.</text>
</comment>